<organism evidence="2">
    <name type="scientific">Arundo donax</name>
    <name type="common">Giant reed</name>
    <name type="synonym">Donax arundinaceus</name>
    <dbReference type="NCBI Taxonomy" id="35708"/>
    <lineage>
        <taxon>Eukaryota</taxon>
        <taxon>Viridiplantae</taxon>
        <taxon>Streptophyta</taxon>
        <taxon>Embryophyta</taxon>
        <taxon>Tracheophyta</taxon>
        <taxon>Spermatophyta</taxon>
        <taxon>Magnoliopsida</taxon>
        <taxon>Liliopsida</taxon>
        <taxon>Poales</taxon>
        <taxon>Poaceae</taxon>
        <taxon>PACMAD clade</taxon>
        <taxon>Arundinoideae</taxon>
        <taxon>Arundineae</taxon>
        <taxon>Arundo</taxon>
    </lineage>
</organism>
<evidence type="ECO:0000313" key="2">
    <source>
        <dbReference type="EMBL" id="JAD75633.1"/>
    </source>
</evidence>
<keyword evidence="1" id="KW-1133">Transmembrane helix</keyword>
<name>A0A0A9CMJ2_ARUDO</name>
<keyword evidence="1" id="KW-0812">Transmembrane</keyword>
<sequence>MSIWVRTFYREYSPICFSPSPIYSPVTSRPFLLYYIKISEARKWFWHYVALLTLHCKLIPILSGQSIVFLALFPLLHKFSILPILRYIDSHFILGLLSMIWICSFSIFRNNAQAPLLKTVIP</sequence>
<reference evidence="2" key="1">
    <citation type="submission" date="2014-09" db="EMBL/GenBank/DDBJ databases">
        <authorList>
            <person name="Magalhaes I.L.F."/>
            <person name="Oliveira U."/>
            <person name="Santos F.R."/>
            <person name="Vidigal T.H.D.A."/>
            <person name="Brescovit A.D."/>
            <person name="Santos A.J."/>
        </authorList>
    </citation>
    <scope>NUCLEOTIDE SEQUENCE</scope>
    <source>
        <tissue evidence="2">Shoot tissue taken approximately 20 cm above the soil surface</tissue>
    </source>
</reference>
<dbReference type="EMBL" id="GBRH01222262">
    <property type="protein sequence ID" value="JAD75633.1"/>
    <property type="molecule type" value="Transcribed_RNA"/>
</dbReference>
<protein>
    <submittedName>
        <fullName evidence="2">Uncharacterized protein</fullName>
    </submittedName>
</protein>
<accession>A0A0A9CMJ2</accession>
<evidence type="ECO:0000256" key="1">
    <source>
        <dbReference type="SAM" id="Phobius"/>
    </source>
</evidence>
<feature type="transmembrane region" description="Helical" evidence="1">
    <location>
        <begin position="45"/>
        <end position="72"/>
    </location>
</feature>
<reference evidence="2" key="2">
    <citation type="journal article" date="2015" name="Data Brief">
        <title>Shoot transcriptome of the giant reed, Arundo donax.</title>
        <authorList>
            <person name="Barrero R.A."/>
            <person name="Guerrero F.D."/>
            <person name="Moolhuijzen P."/>
            <person name="Goolsby J.A."/>
            <person name="Tidwell J."/>
            <person name="Bellgard S.E."/>
            <person name="Bellgard M.I."/>
        </authorList>
    </citation>
    <scope>NUCLEOTIDE SEQUENCE</scope>
    <source>
        <tissue evidence="2">Shoot tissue taken approximately 20 cm above the soil surface</tissue>
    </source>
</reference>
<keyword evidence="1" id="KW-0472">Membrane</keyword>
<feature type="transmembrane region" description="Helical" evidence="1">
    <location>
        <begin position="84"/>
        <end position="108"/>
    </location>
</feature>
<proteinExistence type="predicted"/>
<dbReference type="AlphaFoldDB" id="A0A0A9CMJ2"/>